<protein>
    <recommendedName>
        <fullName evidence="1">Class II aldolase/adducin N-terminal domain-containing protein</fullName>
    </recommendedName>
</protein>
<evidence type="ECO:0000259" key="1">
    <source>
        <dbReference type="Pfam" id="PF00596"/>
    </source>
</evidence>
<evidence type="ECO:0000313" key="2">
    <source>
        <dbReference type="EMBL" id="KAF4313749.1"/>
    </source>
</evidence>
<dbReference type="InterPro" id="IPR036409">
    <property type="entry name" value="Aldolase_II/adducin_N_sf"/>
</dbReference>
<comment type="caution">
    <text evidence="2">The sequence shown here is derived from an EMBL/GenBank/DDBJ whole genome shotgun (WGS) entry which is preliminary data.</text>
</comment>
<keyword evidence="3" id="KW-1185">Reference proteome</keyword>
<dbReference type="InterPro" id="IPR001303">
    <property type="entry name" value="Aldolase_II/adducin_N"/>
</dbReference>
<dbReference type="Pfam" id="PF00596">
    <property type="entry name" value="Aldolase_II"/>
    <property type="match status" value="1"/>
</dbReference>
<name>A0A8H4N745_9PEZI</name>
<evidence type="ECO:0000313" key="3">
    <source>
        <dbReference type="Proteomes" id="UP000572817"/>
    </source>
</evidence>
<proteinExistence type="predicted"/>
<dbReference type="Proteomes" id="UP000572817">
    <property type="component" value="Unassembled WGS sequence"/>
</dbReference>
<organism evidence="2 3">
    <name type="scientific">Botryosphaeria dothidea</name>
    <dbReference type="NCBI Taxonomy" id="55169"/>
    <lineage>
        <taxon>Eukaryota</taxon>
        <taxon>Fungi</taxon>
        <taxon>Dikarya</taxon>
        <taxon>Ascomycota</taxon>
        <taxon>Pezizomycotina</taxon>
        <taxon>Dothideomycetes</taxon>
        <taxon>Dothideomycetes incertae sedis</taxon>
        <taxon>Botryosphaeriales</taxon>
        <taxon>Botryosphaeriaceae</taxon>
        <taxon>Botryosphaeria</taxon>
    </lineage>
</organism>
<dbReference type="OrthoDB" id="2932980at2759"/>
<feature type="domain" description="Class II aldolase/adducin N-terminal" evidence="1">
    <location>
        <begin position="96"/>
        <end position="149"/>
    </location>
</feature>
<gene>
    <name evidence="2" type="ORF">GTA08_BOTSDO01460</name>
</gene>
<reference evidence="2" key="1">
    <citation type="submission" date="2020-04" db="EMBL/GenBank/DDBJ databases">
        <title>Genome Assembly and Annotation of Botryosphaeria dothidea sdau 11-99, a Latent Pathogen of Apple Fruit Ring Rot in China.</title>
        <authorList>
            <person name="Yu C."/>
            <person name="Diao Y."/>
            <person name="Lu Q."/>
            <person name="Zhao J."/>
            <person name="Cui S."/>
            <person name="Peng C."/>
            <person name="He B."/>
            <person name="Liu H."/>
        </authorList>
    </citation>
    <scope>NUCLEOTIDE SEQUENCE [LARGE SCALE GENOMIC DNA]</scope>
    <source>
        <strain evidence="2">Sdau11-99</strain>
    </source>
</reference>
<dbReference type="Gene3D" id="3.40.225.10">
    <property type="entry name" value="Class II aldolase/adducin N-terminal domain"/>
    <property type="match status" value="2"/>
</dbReference>
<sequence length="222" mass="22958">MAVNLTNVLATLITANHILSYHSILDAYGHVSSRNPANASTFYLSRQLAPALVSSASDIVEYEVANGPAGTTGSAPVWDIATARLSSDTPTLLVNNQRFGASLAASFGPTNTDLPPHDVVLMRGHGMAVVGASVIDAVFRAIYAVIAAREGVAALTLAGLGGPDGQPQLGGDGTIRYLSEEEKVAGGGGLLGYEGRGWELWVREVQAVASGALYRNEVGSPL</sequence>
<dbReference type="EMBL" id="WWBZ02000001">
    <property type="protein sequence ID" value="KAF4313749.1"/>
    <property type="molecule type" value="Genomic_DNA"/>
</dbReference>
<dbReference type="SUPFAM" id="SSF53639">
    <property type="entry name" value="AraD/HMP-PK domain-like"/>
    <property type="match status" value="1"/>
</dbReference>
<accession>A0A8H4N745</accession>
<dbReference type="AlphaFoldDB" id="A0A8H4N745"/>